<organism evidence="2 3">
    <name type="scientific">Theileria annulata</name>
    <dbReference type="NCBI Taxonomy" id="5874"/>
    <lineage>
        <taxon>Eukaryota</taxon>
        <taxon>Sar</taxon>
        <taxon>Alveolata</taxon>
        <taxon>Apicomplexa</taxon>
        <taxon>Aconoidasida</taxon>
        <taxon>Piroplasmida</taxon>
        <taxon>Theileriidae</taxon>
        <taxon>Theileria</taxon>
    </lineage>
</organism>
<dbReference type="eggNOG" id="ENOG502QWUG">
    <property type="taxonomic scope" value="Eukaryota"/>
</dbReference>
<dbReference type="EMBL" id="CR940352">
    <property type="protein sequence ID" value="CAI75348.1"/>
    <property type="molecule type" value="Genomic_DNA"/>
</dbReference>
<gene>
    <name evidence="2" type="ORF">TA05195</name>
</gene>
<feature type="transmembrane region" description="Helical" evidence="1">
    <location>
        <begin position="701"/>
        <end position="722"/>
    </location>
</feature>
<reference evidence="2 3" key="1">
    <citation type="journal article" date="2005" name="Science">
        <title>Genome of the host-cell transforming parasite Theileria annulata compared with T. parva.</title>
        <authorList>
            <person name="Pain A."/>
            <person name="Renauld H."/>
            <person name="Berriman M."/>
            <person name="Murphy L."/>
            <person name="Yeats C.A."/>
            <person name="Weir W."/>
            <person name="Kerhornou A."/>
            <person name="Aslett M."/>
            <person name="Bishop R."/>
            <person name="Bouchier C."/>
            <person name="Cochet M."/>
            <person name="Coulson R.M.R."/>
            <person name="Cronin A."/>
            <person name="de Villiers E.P."/>
            <person name="Fraser A."/>
            <person name="Fosker N."/>
            <person name="Gardner M."/>
            <person name="Goble A."/>
            <person name="Griffiths-Jones S."/>
            <person name="Harris D.E."/>
            <person name="Katzer F."/>
            <person name="Larke N."/>
            <person name="Lord A."/>
            <person name="Maser P."/>
            <person name="McKellar S."/>
            <person name="Mooney P."/>
            <person name="Morton F."/>
            <person name="Nene V."/>
            <person name="O'Neil S."/>
            <person name="Price C."/>
            <person name="Quail M.A."/>
            <person name="Rabbinowitsch E."/>
            <person name="Rawlings N.D."/>
            <person name="Rutter S."/>
            <person name="Saunders D."/>
            <person name="Seeger K."/>
            <person name="Shah T."/>
            <person name="Squares R."/>
            <person name="Squares S."/>
            <person name="Tivey A."/>
            <person name="Walker A.R."/>
            <person name="Woodward J."/>
            <person name="Dobbelaere D.A.E."/>
            <person name="Langsley G."/>
            <person name="Rajandream M.A."/>
            <person name="McKeever D."/>
            <person name="Shiels B."/>
            <person name="Tait A."/>
            <person name="Barrell B.G."/>
            <person name="Hall N."/>
        </authorList>
    </citation>
    <scope>NUCLEOTIDE SEQUENCE [LARGE SCALE GENOMIC DNA]</scope>
    <source>
        <strain evidence="3">Ankara</strain>
    </source>
</reference>
<dbReference type="InParanoid" id="Q4UCV3"/>
<keyword evidence="1" id="KW-1133">Transmembrane helix</keyword>
<dbReference type="Proteomes" id="UP000001950">
    <property type="component" value="Chromosome 3"/>
</dbReference>
<dbReference type="RefSeq" id="XP_954824.1">
    <property type="nucleotide sequence ID" value="XM_949731.1"/>
</dbReference>
<protein>
    <submittedName>
        <fullName evidence="2">Uncharacterized protein</fullName>
    </submittedName>
</protein>
<dbReference type="KEGG" id="tan:TA05195"/>
<feature type="transmembrane region" description="Helical" evidence="1">
    <location>
        <begin position="76"/>
        <end position="93"/>
    </location>
</feature>
<dbReference type="VEuPathDB" id="PiroplasmaDB:TA05195"/>
<evidence type="ECO:0000313" key="2">
    <source>
        <dbReference type="EMBL" id="CAI75348.1"/>
    </source>
</evidence>
<evidence type="ECO:0000256" key="1">
    <source>
        <dbReference type="SAM" id="Phobius"/>
    </source>
</evidence>
<proteinExistence type="predicted"/>
<keyword evidence="1" id="KW-0472">Membrane</keyword>
<dbReference type="AlphaFoldDB" id="Q4UCV3"/>
<evidence type="ECO:0000313" key="3">
    <source>
        <dbReference type="Proteomes" id="UP000001950"/>
    </source>
</evidence>
<keyword evidence="1" id="KW-0812">Transmembrane</keyword>
<keyword evidence="3" id="KW-1185">Reference proteome</keyword>
<dbReference type="OMA" id="DEYVQMN"/>
<dbReference type="GeneID" id="3864565"/>
<dbReference type="OrthoDB" id="10481570at2759"/>
<accession>Q4UCV3</accession>
<sequence>MSIFLNIINNTIDKYKSTGNSINSFDVNSNLDTNGEMEVVYAILEIIDIVDLNLLQKIITLLSFNIKLNVTVYKKLYSYLSNIGIFNLLYIFYNFRYLVKPNSANLALQSTGYRELNLEFNKMIMKWVKENGLDQFINYLLSNTLQVNIIVSVLYNFFDHVTQDNEYPELKNQILTNQNILNGENILTNQSILTSENILMYLYGNDQIVNLLMKLEEKLEENSQGFDSYKLYINELNLILLSFNGAELRLFKGNSHLGRLSFSELVTNNPEMLQDVKNLLLKTLTQVNISHVMKCLIDEYVQMNSSGLDFITVVNFGIFTSDNIIYNISILLLQSFDFNITLLLTTLDNLTLTDTSVNELSPVDTTINSKSLDTTINSSKSLDTSLRRGNLYRLIIVYVYFNYNFVNGGDLDMINDIFNNYIINILKEINSSDSGNSKANDKEEELLVNIMVMKCIYVYNIIMNSYNDKVISIYYNILNNNIQMFNNNNVFIYKIEVLLSIIIDLLYNKRDSNQNQEVSIGLPIELKVYRLILNILTYDLRISPYIYNLILNKLLYKLLLVLSIRNDITVNSYKSSDESKRTNVVSSVNDMLKDYFIVIMEMILFDEKLNTNSLSILFTTIFNLYTHNTGNYFCNSGGDSSLGDNSLVNSGIVNSDTDGTTRMLLVDSIKYLISNSLQYYIMNVEPSSVGSFSGIISRLKLLMINCNYGIVYNVTILLIIFVNYKMNVMEIYDIIKWVAKAEFASELGDLYSLLHFYNVNINASKKLSNLLSSVKALVNPKTNSVPNVRHIQTITEKYNMNNDPSPFCRHLFN</sequence>
<name>Q4UCV3_THEAN</name>